<accession>B3T0U7</accession>
<organism evidence="2">
    <name type="scientific">uncultured marine microorganism HF4000_007D16</name>
    <dbReference type="NCBI Taxonomy" id="455510"/>
    <lineage>
        <taxon>unclassified sequences</taxon>
        <taxon>environmental samples</taxon>
    </lineage>
</organism>
<evidence type="ECO:0000313" key="2">
    <source>
        <dbReference type="EMBL" id="ABZ06206.1"/>
    </source>
</evidence>
<feature type="transmembrane region" description="Helical" evidence="1">
    <location>
        <begin position="58"/>
        <end position="78"/>
    </location>
</feature>
<gene>
    <name evidence="2" type="ORF">ALOHA_HF4000007D16ctg1g15</name>
</gene>
<keyword evidence="1" id="KW-0472">Membrane</keyword>
<proteinExistence type="predicted"/>
<sequence length="81" mass="9895">MNCDKISKKYFFFYLHQHTLNKIDFYIPFNENFSLCHLFGSGPYVLVSSHNGIIKNALYLFIYFFILFLDLFNLRFFYFSF</sequence>
<reference evidence="2" key="1">
    <citation type="journal article" date="2008" name="ISME J.">
        <title>Genomic patterns of recombination, clonal divergence and environment in marine microbial populations.</title>
        <authorList>
            <person name="Konstantinidis K.T."/>
            <person name="Delong E.F."/>
        </authorList>
    </citation>
    <scope>NUCLEOTIDE SEQUENCE</scope>
</reference>
<dbReference type="AlphaFoldDB" id="B3T0U7"/>
<dbReference type="EMBL" id="EU016569">
    <property type="protein sequence ID" value="ABZ06206.1"/>
    <property type="molecule type" value="Genomic_DNA"/>
</dbReference>
<name>B3T0U7_9ZZZZ</name>
<protein>
    <submittedName>
        <fullName evidence="2">Uncharacterized protein</fullName>
    </submittedName>
</protein>
<keyword evidence="1" id="KW-1133">Transmembrane helix</keyword>
<evidence type="ECO:0000256" key="1">
    <source>
        <dbReference type="SAM" id="Phobius"/>
    </source>
</evidence>
<keyword evidence="1" id="KW-0812">Transmembrane</keyword>